<keyword evidence="4" id="KW-1185">Reference proteome</keyword>
<feature type="region of interest" description="Disordered" evidence="1">
    <location>
        <begin position="23"/>
        <end position="42"/>
    </location>
</feature>
<evidence type="ECO:0000313" key="3">
    <source>
        <dbReference type="EMBL" id="SEG15917.1"/>
    </source>
</evidence>
<name>A0A1H5XWU1_9RHOB</name>
<evidence type="ECO:0008006" key="5">
    <source>
        <dbReference type="Google" id="ProtNLM"/>
    </source>
</evidence>
<gene>
    <name evidence="3" type="ORF">SAMN05421751_11317</name>
</gene>
<dbReference type="RefSeq" id="WP_104008730.1">
    <property type="nucleotide sequence ID" value="NZ_FNVD01000013.1"/>
</dbReference>
<feature type="chain" id="PRO_5009289917" description="Tetratricopeptide repeat-containing protein" evidence="2">
    <location>
        <begin position="21"/>
        <end position="181"/>
    </location>
</feature>
<feature type="signal peptide" evidence="2">
    <location>
        <begin position="1"/>
        <end position="20"/>
    </location>
</feature>
<evidence type="ECO:0000256" key="1">
    <source>
        <dbReference type="SAM" id="MobiDB-lite"/>
    </source>
</evidence>
<proteinExistence type="predicted"/>
<protein>
    <recommendedName>
        <fullName evidence="5">Tetratricopeptide repeat-containing protein</fullName>
    </recommendedName>
</protein>
<dbReference type="InterPro" id="IPR011990">
    <property type="entry name" value="TPR-like_helical_dom_sf"/>
</dbReference>
<accession>A0A1H5XWU1</accession>
<dbReference type="AlphaFoldDB" id="A0A1H5XWU1"/>
<dbReference type="Proteomes" id="UP000236742">
    <property type="component" value="Unassembled WGS sequence"/>
</dbReference>
<sequence>MRKLVPVLAALFLGPALALAAGGDNMPASPPKPSETTKKCKGAKVWDKTRKKCVKPQKSSLNEDELYQAVRELAYAGRYSDAQAVLAAMPDQNDDRVLTYWGFTWRKMGRGELARAYYVKAITRNPDNLLARSYMGQGMVEDGDIAAAWDQLREIRMRGGAGKWPEVSLRDAILSGRTYSF</sequence>
<dbReference type="Gene3D" id="1.25.40.10">
    <property type="entry name" value="Tetratricopeptide repeat domain"/>
    <property type="match status" value="1"/>
</dbReference>
<dbReference type="SUPFAM" id="SSF48452">
    <property type="entry name" value="TPR-like"/>
    <property type="match status" value="1"/>
</dbReference>
<keyword evidence="2" id="KW-0732">Signal</keyword>
<dbReference type="OrthoDB" id="8592798at2"/>
<organism evidence="3 4">
    <name type="scientific">Jhaorihella thermophila</name>
    <dbReference type="NCBI Taxonomy" id="488547"/>
    <lineage>
        <taxon>Bacteria</taxon>
        <taxon>Pseudomonadati</taxon>
        <taxon>Pseudomonadota</taxon>
        <taxon>Alphaproteobacteria</taxon>
        <taxon>Rhodobacterales</taxon>
        <taxon>Paracoccaceae</taxon>
        <taxon>Jhaorihella</taxon>
    </lineage>
</organism>
<evidence type="ECO:0000313" key="4">
    <source>
        <dbReference type="Proteomes" id="UP000236742"/>
    </source>
</evidence>
<reference evidence="4" key="1">
    <citation type="submission" date="2016-10" db="EMBL/GenBank/DDBJ databases">
        <authorList>
            <person name="Varghese N."/>
            <person name="Submissions S."/>
        </authorList>
    </citation>
    <scope>NUCLEOTIDE SEQUENCE [LARGE SCALE GENOMIC DNA]</scope>
    <source>
        <strain evidence="4">DSM 23413</strain>
    </source>
</reference>
<evidence type="ECO:0000256" key="2">
    <source>
        <dbReference type="SAM" id="SignalP"/>
    </source>
</evidence>
<dbReference type="EMBL" id="FNVD01000013">
    <property type="protein sequence ID" value="SEG15917.1"/>
    <property type="molecule type" value="Genomic_DNA"/>
</dbReference>